<dbReference type="RefSeq" id="WP_139883448.1">
    <property type="nucleotide sequence ID" value="NZ_CP040986.1"/>
</dbReference>
<dbReference type="Pfam" id="PF17954">
    <property type="entry name" value="Pirin_C_2"/>
    <property type="match status" value="1"/>
</dbReference>
<feature type="domain" description="Quercetin 2,3-dioxygenase C-terminal cupin" evidence="5">
    <location>
        <begin position="146"/>
        <end position="231"/>
    </location>
</feature>
<evidence type="ECO:0000256" key="2">
    <source>
        <dbReference type="PIRSR" id="PIRSR006232-1"/>
    </source>
</evidence>
<comment type="cofactor">
    <cofactor evidence="2">
        <name>Fe cation</name>
        <dbReference type="ChEBI" id="CHEBI:24875"/>
    </cofactor>
    <text evidence="2">Binds 1 Fe cation per subunit.</text>
</comment>
<feature type="domain" description="Pirin N-terminal" evidence="4">
    <location>
        <begin position="11"/>
        <end position="119"/>
    </location>
</feature>
<keyword evidence="2" id="KW-0408">Iron</keyword>
<dbReference type="Proteomes" id="UP000312102">
    <property type="component" value="Chromosome"/>
</dbReference>
<keyword evidence="2" id="KW-0479">Metal-binding</keyword>
<feature type="binding site" evidence="2">
    <location>
        <position position="103"/>
    </location>
    <ligand>
        <name>Fe cation</name>
        <dbReference type="ChEBI" id="CHEBI:24875"/>
    </ligand>
</feature>
<dbReference type="Pfam" id="PF02678">
    <property type="entry name" value="Pirin"/>
    <property type="match status" value="1"/>
</dbReference>
<dbReference type="CDD" id="cd20311">
    <property type="entry name" value="cupin_Yhhw_C"/>
    <property type="match status" value="1"/>
</dbReference>
<dbReference type="Gene3D" id="2.60.120.10">
    <property type="entry name" value="Jelly Rolls"/>
    <property type="match status" value="2"/>
</dbReference>
<protein>
    <submittedName>
        <fullName evidence="6">Pirin family protein</fullName>
    </submittedName>
</protein>
<feature type="binding site" evidence="2">
    <location>
        <position position="57"/>
    </location>
    <ligand>
        <name>Fe cation</name>
        <dbReference type="ChEBI" id="CHEBI:24875"/>
    </ligand>
</feature>
<evidence type="ECO:0000256" key="3">
    <source>
        <dbReference type="RuleBase" id="RU003457"/>
    </source>
</evidence>
<comment type="similarity">
    <text evidence="1 3">Belongs to the pirin family.</text>
</comment>
<accession>A0AAE6FTE4</accession>
<evidence type="ECO:0000259" key="5">
    <source>
        <dbReference type="Pfam" id="PF17954"/>
    </source>
</evidence>
<keyword evidence="7" id="KW-1185">Reference proteome</keyword>
<dbReference type="CDD" id="cd02910">
    <property type="entry name" value="cupin_Yhhw_N"/>
    <property type="match status" value="1"/>
</dbReference>
<dbReference type="SUPFAM" id="SSF51182">
    <property type="entry name" value="RmlC-like cupins"/>
    <property type="match status" value="1"/>
</dbReference>
<gene>
    <name evidence="6" type="ORF">FIT61_04195</name>
</gene>
<name>A0AAE6FTE4_9PROT</name>
<dbReference type="PANTHER" id="PTHR43212">
    <property type="entry name" value="QUERCETIN 2,3-DIOXYGENASE"/>
    <property type="match status" value="1"/>
</dbReference>
<proteinExistence type="inferred from homology"/>
<dbReference type="InterPro" id="IPR011051">
    <property type="entry name" value="RmlC_Cupin_sf"/>
</dbReference>
<dbReference type="AlphaFoldDB" id="A0AAE6FTE4"/>
<dbReference type="InterPro" id="IPR014710">
    <property type="entry name" value="RmlC-like_jellyroll"/>
</dbReference>
<dbReference type="InterPro" id="IPR041602">
    <property type="entry name" value="Quercetinase_C"/>
</dbReference>
<dbReference type="EMBL" id="CP040986">
    <property type="protein sequence ID" value="QDD13645.1"/>
    <property type="molecule type" value="Genomic_DNA"/>
</dbReference>
<evidence type="ECO:0000259" key="4">
    <source>
        <dbReference type="Pfam" id="PF02678"/>
    </source>
</evidence>
<feature type="binding site" evidence="2">
    <location>
        <position position="59"/>
    </location>
    <ligand>
        <name>Fe cation</name>
        <dbReference type="ChEBI" id="CHEBI:24875"/>
    </ligand>
</feature>
<dbReference type="PIRSF" id="PIRSF006232">
    <property type="entry name" value="Pirin"/>
    <property type="match status" value="1"/>
</dbReference>
<sequence>MIILRKSEDRGYADHGWLKSYHSFSFADYYDPQYMGWGNLRVINEDYIEVGGGFGDHSHRNMEIITYVLSGQLAHKDSMGNMKTINPDEVQRMSAGSFVAHSEFNSASNSMTHLLQIWIEPHVKNIEPSYEQKTISRAKKEGKLALIASSDGRDQSVLIHADASLYAGIFNEHQKAILKLSQNRKAYVHLIKGALEINGHHLKSGDALLLKDEPLITIEKGGDGEVLIFDLAA</sequence>
<evidence type="ECO:0000256" key="1">
    <source>
        <dbReference type="ARBA" id="ARBA00008416"/>
    </source>
</evidence>
<organism evidence="6 7">
    <name type="scientific">Candidatus Methylopumilus rimovensis</name>
    <dbReference type="NCBI Taxonomy" id="2588535"/>
    <lineage>
        <taxon>Bacteria</taxon>
        <taxon>Pseudomonadati</taxon>
        <taxon>Pseudomonadota</taxon>
        <taxon>Betaproteobacteria</taxon>
        <taxon>Nitrosomonadales</taxon>
        <taxon>Methylophilaceae</taxon>
        <taxon>Candidatus Methylopumilus</taxon>
    </lineage>
</organism>
<reference evidence="6 7" key="1">
    <citation type="journal article" date="2019" name="ISME J.">
        <title>Evolution in action: habitat transition from sediment to the pelagial leads to genome streamlining in Methylophilaceae.</title>
        <authorList>
            <person name="Salcher M."/>
            <person name="Schaefle D."/>
            <person name="Kaspar M."/>
            <person name="Neuenschwander S.M."/>
            <person name="Ghai R."/>
        </authorList>
    </citation>
    <scope>NUCLEOTIDE SEQUENCE [LARGE SCALE GENOMIC DNA]</scope>
    <source>
        <strain evidence="6 7">MMS-RI-1</strain>
    </source>
</reference>
<dbReference type="GO" id="GO:0046872">
    <property type="term" value="F:metal ion binding"/>
    <property type="evidence" value="ECO:0007669"/>
    <property type="project" value="UniProtKB-KW"/>
</dbReference>
<feature type="binding site" evidence="2">
    <location>
        <position position="101"/>
    </location>
    <ligand>
        <name>Fe cation</name>
        <dbReference type="ChEBI" id="CHEBI:24875"/>
    </ligand>
</feature>
<dbReference type="PANTHER" id="PTHR43212:SF3">
    <property type="entry name" value="QUERCETIN 2,3-DIOXYGENASE"/>
    <property type="match status" value="1"/>
</dbReference>
<dbReference type="InterPro" id="IPR012093">
    <property type="entry name" value="Pirin"/>
</dbReference>
<evidence type="ECO:0000313" key="7">
    <source>
        <dbReference type="Proteomes" id="UP000312102"/>
    </source>
</evidence>
<dbReference type="KEGG" id="mrk:FIT61_04195"/>
<dbReference type="InterPro" id="IPR003829">
    <property type="entry name" value="Pirin_N_dom"/>
</dbReference>
<evidence type="ECO:0000313" key="6">
    <source>
        <dbReference type="EMBL" id="QDD13645.1"/>
    </source>
</evidence>